<dbReference type="CDD" id="cd16414">
    <property type="entry name" value="dndB_like"/>
    <property type="match status" value="1"/>
</dbReference>
<organism evidence="1 2">
    <name type="scientific">Heyndrickxia vini</name>
    <dbReference type="NCBI Taxonomy" id="1476025"/>
    <lineage>
        <taxon>Bacteria</taxon>
        <taxon>Bacillati</taxon>
        <taxon>Bacillota</taxon>
        <taxon>Bacilli</taxon>
        <taxon>Bacillales</taxon>
        <taxon>Bacillaceae</taxon>
        <taxon>Heyndrickxia</taxon>
    </lineage>
</organism>
<dbReference type="Proteomes" id="UP000595691">
    <property type="component" value="Chromosome"/>
</dbReference>
<protein>
    <recommendedName>
        <fullName evidence="3">DGQHR domain-containing protein</fullName>
    </recommendedName>
</protein>
<evidence type="ECO:0008006" key="3">
    <source>
        <dbReference type="Google" id="ProtNLM"/>
    </source>
</evidence>
<sequence>MSNVGVLTKINGNPYMQFGKKVLVTQLPFKTLEANFEVDHEVQRKLDPKRRFEIREYILKCIEKNEDFYFSPFIFSSRSGIKETNEGWILDPGSKIFILDGQHRAKAFLSAISNLNSKKESAEEFGNFDEAEKIQTYIDKLKNYPIAMQIYLNLSQQEERQLFTDTNTERKEAHVGLIVQYDHRDEYNELTRNLASQLEYKLEIEQKLSRLTNQSSAVTSLAIMRRCLIALFEGVLGAKNGEAYPRNCKPSDVPIISKAFFEMWIRLFPRQMENRKKYVSGLTGIQIALAYTVYQLTRNQSTTHMEAIEKLIALKKHCTWKHTDPLFTHLYDPTSGRIKNHSSITAIQKLSLIFLSKLELERK</sequence>
<dbReference type="Pfam" id="PF14072">
    <property type="entry name" value="DndB"/>
    <property type="match status" value="1"/>
</dbReference>
<accession>A0ABX7DWI6</accession>
<name>A0ABX7DWI6_9BACI</name>
<dbReference type="InterPro" id="IPR017642">
    <property type="entry name" value="DNA_S_mod_DndB"/>
</dbReference>
<evidence type="ECO:0000313" key="1">
    <source>
        <dbReference type="EMBL" id="QQZ07686.1"/>
    </source>
</evidence>
<dbReference type="EMBL" id="CP065425">
    <property type="protein sequence ID" value="QQZ07686.1"/>
    <property type="molecule type" value="Genomic_DNA"/>
</dbReference>
<keyword evidence="2" id="KW-1185">Reference proteome</keyword>
<proteinExistence type="predicted"/>
<reference evidence="1 2" key="1">
    <citation type="submission" date="2020-11" db="EMBL/GenBank/DDBJ databases">
        <title>Taxonomic evaluation of the Bacillus sporothermodurans group of bacteria based on whole genome sequences.</title>
        <authorList>
            <person name="Fiedler G."/>
            <person name="Herbstmann A.-D."/>
            <person name="Doll E."/>
            <person name="Wenning M."/>
            <person name="Brinks E."/>
            <person name="Kabisch J."/>
            <person name="Breitenwieser F."/>
            <person name="Lappann M."/>
            <person name="Boehnlein C."/>
            <person name="Franz C."/>
        </authorList>
    </citation>
    <scope>NUCLEOTIDE SEQUENCE [LARGE SCALE GENOMIC DNA]</scope>
    <source>
        <strain evidence="1 2">JCM 19841</strain>
    </source>
</reference>
<evidence type="ECO:0000313" key="2">
    <source>
        <dbReference type="Proteomes" id="UP000595691"/>
    </source>
</evidence>
<gene>
    <name evidence="1" type="ORF">I5776_11315</name>
</gene>